<evidence type="ECO:0000256" key="4">
    <source>
        <dbReference type="ARBA" id="ARBA00012867"/>
    </source>
</evidence>
<comment type="subcellular location">
    <subcellularLocation>
        <location evidence="11">Mitochondrion inner membrane</location>
    </subcellularLocation>
</comment>
<evidence type="ECO:0000256" key="6">
    <source>
        <dbReference type="ARBA" id="ARBA00022827"/>
    </source>
</evidence>
<comment type="similarity">
    <text evidence="3 11">Belongs to the protoporphyrinogen/coproporphyrinogen oxidase family. Protoporphyrinogen oxidase subfamily.</text>
</comment>
<keyword evidence="7 11" id="KW-0560">Oxidoreductase</keyword>
<gene>
    <name evidence="13" type="ORF">D9758_002944</name>
</gene>
<dbReference type="UniPathway" id="UPA00251">
    <property type="reaction ID" value="UER00324"/>
</dbReference>
<feature type="domain" description="Amine oxidase" evidence="12">
    <location>
        <begin position="12"/>
        <end position="495"/>
    </location>
</feature>
<evidence type="ECO:0000256" key="1">
    <source>
        <dbReference type="ARBA" id="ARBA00002600"/>
    </source>
</evidence>
<keyword evidence="5 11" id="KW-0285">Flavoprotein</keyword>
<reference evidence="13 14" key="1">
    <citation type="journal article" date="2020" name="ISME J.">
        <title>Uncovering the hidden diversity of litter-decomposition mechanisms in mushroom-forming fungi.</title>
        <authorList>
            <person name="Floudas D."/>
            <person name="Bentzer J."/>
            <person name="Ahren D."/>
            <person name="Johansson T."/>
            <person name="Persson P."/>
            <person name="Tunlid A."/>
        </authorList>
    </citation>
    <scope>NUCLEOTIDE SEQUENCE [LARGE SCALE GENOMIC DNA]</scope>
    <source>
        <strain evidence="13 14">CBS 291.85</strain>
    </source>
</reference>
<evidence type="ECO:0000259" key="12">
    <source>
        <dbReference type="Pfam" id="PF01593"/>
    </source>
</evidence>
<dbReference type="PANTHER" id="PTHR42923">
    <property type="entry name" value="PROTOPORPHYRINOGEN OXIDASE"/>
    <property type="match status" value="1"/>
</dbReference>
<comment type="function">
    <text evidence="1 11">Catalyzes the 6-electron oxidation of protoporphyrinogen-IX to form protoporphyrin-IX.</text>
</comment>
<dbReference type="SUPFAM" id="SSF54373">
    <property type="entry name" value="FAD-linked reductases, C-terminal domain"/>
    <property type="match status" value="1"/>
</dbReference>
<evidence type="ECO:0000256" key="9">
    <source>
        <dbReference type="ARBA" id="ARBA00023244"/>
    </source>
</evidence>
<evidence type="ECO:0000256" key="11">
    <source>
        <dbReference type="RuleBase" id="RU367069"/>
    </source>
</evidence>
<dbReference type="Proteomes" id="UP000559256">
    <property type="component" value="Unassembled WGS sequence"/>
</dbReference>
<keyword evidence="14" id="KW-1185">Reference proteome</keyword>
<sequence>MNRHIAVLGGGLTGLSSIYHLSRRFPGASITLLEQKPSLGGWVSSERVQVRDANGNSAEILLESGPRTLRPNAESILELTHLLGLKDSIITTPTTSSAAKNRYLQIPETHGLLTLPNSVLSVLSPPMRTLLLPHVLKEPLRRANRPKGITDESLDSFMTRRFGASFARLFGSALVHGIYAADSRKLSVRAAFPSLWTAEERGWGSMVRGLLMPGKSSKPQLGDYELGDIQDMMKGVSVFSFRDGMSTIINALEERVKQNPAVRIVCGATVESLNVNDENCLEIRTSTSEVLHPDYVVSALPLQTLDAIIPSSPASLPHLTANPTSSVTVVNLVFPRVPGQPPLHPAGFGYLIPRPFAGYSPSDPGILGTVFDSCSLSAQDRPAGAAAHFTKMTMMLGGPYSLTPSHTSINTVLKHLASHLSDPDAESPRQLPDPVFHRTHHHKSCIPTPTPGHVDRMAELSAALNAGPWKGRLEVIGAGVRGVSLGDCVESGKRSGERWSM</sequence>
<evidence type="ECO:0000256" key="3">
    <source>
        <dbReference type="ARBA" id="ARBA00010551"/>
    </source>
</evidence>
<dbReference type="PANTHER" id="PTHR42923:SF3">
    <property type="entry name" value="PROTOPORPHYRINOGEN OXIDASE"/>
    <property type="match status" value="1"/>
</dbReference>
<evidence type="ECO:0000313" key="14">
    <source>
        <dbReference type="Proteomes" id="UP000559256"/>
    </source>
</evidence>
<comment type="cofactor">
    <cofactor evidence="11">
        <name>FAD</name>
        <dbReference type="ChEBI" id="CHEBI:57692"/>
    </cofactor>
    <text evidence="11">Binds 1 FAD per subunit.</text>
</comment>
<dbReference type="EMBL" id="JAACJM010000014">
    <property type="protein sequence ID" value="KAF5369051.1"/>
    <property type="molecule type" value="Genomic_DNA"/>
</dbReference>
<dbReference type="EC" id="1.3.3.4" evidence="4 11"/>
<accession>A0A8H5LTP8</accession>
<keyword evidence="9 11" id="KW-0627">Porphyrin biosynthesis</keyword>
<proteinExistence type="inferred from homology"/>
<dbReference type="AlphaFoldDB" id="A0A8H5LTP8"/>
<evidence type="ECO:0000256" key="5">
    <source>
        <dbReference type="ARBA" id="ARBA00022630"/>
    </source>
</evidence>
<dbReference type="InterPro" id="IPR004572">
    <property type="entry name" value="Protoporphyrinogen_oxidase"/>
</dbReference>
<dbReference type="OrthoDB" id="438553at2759"/>
<comment type="caution">
    <text evidence="13">The sequence shown here is derived from an EMBL/GenBank/DDBJ whole genome shotgun (WGS) entry which is preliminary data.</text>
</comment>
<keyword evidence="6 11" id="KW-0274">FAD</keyword>
<dbReference type="GO" id="GO:0006782">
    <property type="term" value="P:protoporphyrinogen IX biosynthetic process"/>
    <property type="evidence" value="ECO:0007669"/>
    <property type="project" value="UniProtKB-UniRule"/>
</dbReference>
<name>A0A8H5LTP8_9AGAR</name>
<keyword evidence="8 11" id="KW-0350">Heme biosynthesis</keyword>
<dbReference type="Pfam" id="PF01593">
    <property type="entry name" value="Amino_oxidase"/>
    <property type="match status" value="1"/>
</dbReference>
<dbReference type="InterPro" id="IPR050464">
    <property type="entry name" value="Zeta_carotene_desat/Oxidored"/>
</dbReference>
<dbReference type="GO" id="GO:0004729">
    <property type="term" value="F:oxygen-dependent protoporphyrinogen oxidase activity"/>
    <property type="evidence" value="ECO:0007669"/>
    <property type="project" value="UniProtKB-UniRule"/>
</dbReference>
<evidence type="ECO:0000256" key="10">
    <source>
        <dbReference type="ARBA" id="ARBA00047554"/>
    </source>
</evidence>
<evidence type="ECO:0000313" key="13">
    <source>
        <dbReference type="EMBL" id="KAF5369051.1"/>
    </source>
</evidence>
<dbReference type="SUPFAM" id="SSF51905">
    <property type="entry name" value="FAD/NAD(P)-binding domain"/>
    <property type="match status" value="1"/>
</dbReference>
<dbReference type="InterPro" id="IPR002937">
    <property type="entry name" value="Amino_oxidase"/>
</dbReference>
<protein>
    <recommendedName>
        <fullName evidence="4 11">Protoporphyrinogen oxidase</fullName>
        <ecNumber evidence="4 11">1.3.3.4</ecNumber>
    </recommendedName>
</protein>
<dbReference type="NCBIfam" id="TIGR00562">
    <property type="entry name" value="proto_IX_ox"/>
    <property type="match status" value="1"/>
</dbReference>
<dbReference type="Gene3D" id="3.50.50.60">
    <property type="entry name" value="FAD/NAD(P)-binding domain"/>
    <property type="match status" value="1"/>
</dbReference>
<organism evidence="13 14">
    <name type="scientific">Tetrapyrgos nigripes</name>
    <dbReference type="NCBI Taxonomy" id="182062"/>
    <lineage>
        <taxon>Eukaryota</taxon>
        <taxon>Fungi</taxon>
        <taxon>Dikarya</taxon>
        <taxon>Basidiomycota</taxon>
        <taxon>Agaricomycotina</taxon>
        <taxon>Agaricomycetes</taxon>
        <taxon>Agaricomycetidae</taxon>
        <taxon>Agaricales</taxon>
        <taxon>Marasmiineae</taxon>
        <taxon>Marasmiaceae</taxon>
        <taxon>Tetrapyrgos</taxon>
    </lineage>
</organism>
<comment type="pathway">
    <text evidence="2 11">Porphyrin-containing compound metabolism; protoporphyrin-IX biosynthesis; protoporphyrin-IX from protoporphyrinogen-IX: step 1/1.</text>
</comment>
<dbReference type="GO" id="GO:0005743">
    <property type="term" value="C:mitochondrial inner membrane"/>
    <property type="evidence" value="ECO:0007669"/>
    <property type="project" value="UniProtKB-SubCell"/>
</dbReference>
<comment type="catalytic activity">
    <reaction evidence="10 11">
        <text>protoporphyrinogen IX + 3 O2 = protoporphyrin IX + 3 H2O2</text>
        <dbReference type="Rhea" id="RHEA:25576"/>
        <dbReference type="ChEBI" id="CHEBI:15379"/>
        <dbReference type="ChEBI" id="CHEBI:16240"/>
        <dbReference type="ChEBI" id="CHEBI:57306"/>
        <dbReference type="ChEBI" id="CHEBI:57307"/>
        <dbReference type="EC" id="1.3.3.4"/>
    </reaction>
</comment>
<dbReference type="InterPro" id="IPR036188">
    <property type="entry name" value="FAD/NAD-bd_sf"/>
</dbReference>
<evidence type="ECO:0000256" key="7">
    <source>
        <dbReference type="ARBA" id="ARBA00023002"/>
    </source>
</evidence>
<evidence type="ECO:0000256" key="2">
    <source>
        <dbReference type="ARBA" id="ARBA00005073"/>
    </source>
</evidence>
<evidence type="ECO:0000256" key="8">
    <source>
        <dbReference type="ARBA" id="ARBA00023133"/>
    </source>
</evidence>